<dbReference type="EMBL" id="JACHVS010000002">
    <property type="protein sequence ID" value="MBB2996500.1"/>
    <property type="molecule type" value="Genomic_DNA"/>
</dbReference>
<dbReference type="RefSeq" id="WP_425570102.1">
    <property type="nucleotide sequence ID" value="NZ_BAABGK010000039.1"/>
</dbReference>
<evidence type="ECO:0000259" key="1">
    <source>
        <dbReference type="Pfam" id="PF24551"/>
    </source>
</evidence>
<reference evidence="3 4" key="1">
    <citation type="submission" date="2020-08" db="EMBL/GenBank/DDBJ databases">
        <title>Sequencing the genomes of 1000 actinobacteria strains.</title>
        <authorList>
            <person name="Klenk H.-P."/>
        </authorList>
    </citation>
    <scope>NUCLEOTIDE SEQUENCE [LARGE SCALE GENOMIC DNA]</scope>
    <source>
        <strain evidence="3 4">DSM 22826</strain>
    </source>
</reference>
<keyword evidence="4" id="KW-1185">Reference proteome</keyword>
<comment type="caution">
    <text evidence="3">The sequence shown here is derived from an EMBL/GenBank/DDBJ whole genome shotgun (WGS) entry which is preliminary data.</text>
</comment>
<proteinExistence type="predicted"/>
<dbReference type="InterPro" id="IPR056934">
    <property type="entry name" value="SH3_Rv0428c"/>
</dbReference>
<evidence type="ECO:0000313" key="2">
    <source>
        <dbReference type="EMBL" id="MBB2993812.1"/>
    </source>
</evidence>
<dbReference type="Pfam" id="PF24551">
    <property type="entry name" value="SH3_Rv0428c"/>
    <property type="match status" value="1"/>
</dbReference>
<gene>
    <name evidence="2" type="ORF">E9229_000003</name>
    <name evidence="3" type="ORF">E9229_002747</name>
</gene>
<sequence>MESDFFDTLPTGRRVVLRYRLPACEVPAGAPRYSDALGSFLGFQGASVRILTRSGEVLVPLASVTLAKEVPEAPARRRPREPYSGA</sequence>
<dbReference type="EMBL" id="JACHVS010000001">
    <property type="protein sequence ID" value="MBB2993812.1"/>
    <property type="molecule type" value="Genomic_DNA"/>
</dbReference>
<organism evidence="3 4">
    <name type="scientific">Paeniglutamicibacter cryotolerans</name>
    <dbReference type="NCBI Taxonomy" id="670079"/>
    <lineage>
        <taxon>Bacteria</taxon>
        <taxon>Bacillati</taxon>
        <taxon>Actinomycetota</taxon>
        <taxon>Actinomycetes</taxon>
        <taxon>Micrococcales</taxon>
        <taxon>Micrococcaceae</taxon>
        <taxon>Paeniglutamicibacter</taxon>
    </lineage>
</organism>
<dbReference type="Proteomes" id="UP000523000">
    <property type="component" value="Unassembled WGS sequence"/>
</dbReference>
<accession>A0A839QL09</accession>
<evidence type="ECO:0000313" key="3">
    <source>
        <dbReference type="EMBL" id="MBB2996500.1"/>
    </source>
</evidence>
<feature type="domain" description="Histone acetyltransferase Rv0428c-like SH3" evidence="1">
    <location>
        <begin position="10"/>
        <end position="62"/>
    </location>
</feature>
<protein>
    <recommendedName>
        <fullName evidence="1">Histone acetyltransferase Rv0428c-like SH3 domain-containing protein</fullName>
    </recommendedName>
</protein>
<evidence type="ECO:0000313" key="4">
    <source>
        <dbReference type="Proteomes" id="UP000523000"/>
    </source>
</evidence>
<dbReference type="AlphaFoldDB" id="A0A839QL09"/>
<name>A0A839QL09_9MICC</name>